<comment type="caution">
    <text evidence="1">The sequence shown here is derived from an EMBL/GenBank/DDBJ whole genome shotgun (WGS) entry which is preliminary data.</text>
</comment>
<sequence>MLQAVIQTAQGLTEVHEFGLDRSNRWPQERLDECDGGGGSADLYLKQEEVIFMNFME</sequence>
<gene>
    <name evidence="1" type="ORF">DY000_02061156</name>
</gene>
<dbReference type="EMBL" id="QGKV02001556">
    <property type="protein sequence ID" value="KAF3517124.1"/>
    <property type="molecule type" value="Genomic_DNA"/>
</dbReference>
<evidence type="ECO:0000313" key="1">
    <source>
        <dbReference type="EMBL" id="KAF3517124.1"/>
    </source>
</evidence>
<accession>A0ABQ7ASK3</accession>
<evidence type="ECO:0000313" key="2">
    <source>
        <dbReference type="Proteomes" id="UP000266723"/>
    </source>
</evidence>
<name>A0ABQ7ASK3_BRACR</name>
<dbReference type="Proteomes" id="UP000266723">
    <property type="component" value="Unassembled WGS sequence"/>
</dbReference>
<reference evidence="1 2" key="1">
    <citation type="journal article" date="2020" name="BMC Genomics">
        <title>Intraspecific diversification of the crop wild relative Brassica cretica Lam. using demographic model selection.</title>
        <authorList>
            <person name="Kioukis A."/>
            <person name="Michalopoulou V.A."/>
            <person name="Briers L."/>
            <person name="Pirintsos S."/>
            <person name="Studholme D.J."/>
            <person name="Pavlidis P."/>
            <person name="Sarris P.F."/>
        </authorList>
    </citation>
    <scope>NUCLEOTIDE SEQUENCE [LARGE SCALE GENOMIC DNA]</scope>
    <source>
        <strain evidence="2">cv. PFS-1207/04</strain>
    </source>
</reference>
<protein>
    <submittedName>
        <fullName evidence="1">Uncharacterized protein</fullName>
    </submittedName>
</protein>
<organism evidence="1 2">
    <name type="scientific">Brassica cretica</name>
    <name type="common">Mustard</name>
    <dbReference type="NCBI Taxonomy" id="69181"/>
    <lineage>
        <taxon>Eukaryota</taxon>
        <taxon>Viridiplantae</taxon>
        <taxon>Streptophyta</taxon>
        <taxon>Embryophyta</taxon>
        <taxon>Tracheophyta</taxon>
        <taxon>Spermatophyta</taxon>
        <taxon>Magnoliopsida</taxon>
        <taxon>eudicotyledons</taxon>
        <taxon>Gunneridae</taxon>
        <taxon>Pentapetalae</taxon>
        <taxon>rosids</taxon>
        <taxon>malvids</taxon>
        <taxon>Brassicales</taxon>
        <taxon>Brassicaceae</taxon>
        <taxon>Brassiceae</taxon>
        <taxon>Brassica</taxon>
    </lineage>
</organism>
<proteinExistence type="predicted"/>
<keyword evidence="2" id="KW-1185">Reference proteome</keyword>